<evidence type="ECO:0000256" key="7">
    <source>
        <dbReference type="ARBA" id="ARBA00023015"/>
    </source>
</evidence>
<organism evidence="12 13">
    <name type="scientific">Tilletiaria anomala (strain ATCC 24038 / CBS 436.72 / UBC 951)</name>
    <dbReference type="NCBI Taxonomy" id="1037660"/>
    <lineage>
        <taxon>Eukaryota</taxon>
        <taxon>Fungi</taxon>
        <taxon>Dikarya</taxon>
        <taxon>Basidiomycota</taxon>
        <taxon>Ustilaginomycotina</taxon>
        <taxon>Exobasidiomycetes</taxon>
        <taxon>Georgefischeriales</taxon>
        <taxon>Tilletiariaceae</taxon>
        <taxon>Tilletiaria</taxon>
    </lineage>
</organism>
<dbReference type="GO" id="GO:0141221">
    <property type="term" value="F:histone deacetylase activity, hydrolytic mechanism"/>
    <property type="evidence" value="ECO:0007669"/>
    <property type="project" value="UniProtKB-EC"/>
</dbReference>
<evidence type="ECO:0000256" key="9">
    <source>
        <dbReference type="ARBA" id="ARBA00023242"/>
    </source>
</evidence>
<keyword evidence="5" id="KW-0378">Hydrolase</keyword>
<accession>A0A066VX10</accession>
<gene>
    <name evidence="12" type="ORF">K437DRAFT_225840</name>
</gene>
<evidence type="ECO:0000313" key="13">
    <source>
        <dbReference type="Proteomes" id="UP000027361"/>
    </source>
</evidence>
<dbReference type="InterPro" id="IPR019154">
    <property type="entry name" value="Arb2-like_domain"/>
</dbReference>
<protein>
    <recommendedName>
        <fullName evidence="3">histone deacetylase</fullName>
        <ecNumber evidence="3">3.5.1.98</ecNumber>
    </recommendedName>
</protein>
<evidence type="ECO:0000256" key="1">
    <source>
        <dbReference type="ARBA" id="ARBA00004123"/>
    </source>
</evidence>
<evidence type="ECO:0000256" key="2">
    <source>
        <dbReference type="ARBA" id="ARBA00007738"/>
    </source>
</evidence>
<dbReference type="InterPro" id="IPR000286">
    <property type="entry name" value="HDACs"/>
</dbReference>
<dbReference type="GO" id="GO:0040029">
    <property type="term" value="P:epigenetic regulation of gene expression"/>
    <property type="evidence" value="ECO:0007669"/>
    <property type="project" value="TreeGrafter"/>
</dbReference>
<dbReference type="EMBL" id="JMSN01000064">
    <property type="protein sequence ID" value="KDN43090.1"/>
    <property type="molecule type" value="Genomic_DNA"/>
</dbReference>
<dbReference type="Pfam" id="PF09757">
    <property type="entry name" value="Arb2-like"/>
    <property type="match status" value="1"/>
</dbReference>
<dbReference type="STRING" id="1037660.A0A066VX10"/>
<evidence type="ECO:0000256" key="6">
    <source>
        <dbReference type="ARBA" id="ARBA00022853"/>
    </source>
</evidence>
<keyword evidence="7" id="KW-0805">Transcription regulation</keyword>
<dbReference type="Pfam" id="PF00850">
    <property type="entry name" value="Hist_deacetyl"/>
    <property type="match status" value="1"/>
</dbReference>
<evidence type="ECO:0000259" key="10">
    <source>
        <dbReference type="Pfam" id="PF00850"/>
    </source>
</evidence>
<proteinExistence type="inferred from homology"/>
<dbReference type="EC" id="3.5.1.98" evidence="3"/>
<keyword evidence="8" id="KW-0804">Transcription</keyword>
<evidence type="ECO:0000256" key="5">
    <source>
        <dbReference type="ARBA" id="ARBA00022801"/>
    </source>
</evidence>
<dbReference type="Proteomes" id="UP000027361">
    <property type="component" value="Unassembled WGS sequence"/>
</dbReference>
<feature type="domain" description="Histone deacetylase" evidence="10">
    <location>
        <begin position="4"/>
        <end position="282"/>
    </location>
</feature>
<comment type="similarity">
    <text evidence="2">Belongs to the histone deacetylase family. HD type 2 subfamily.</text>
</comment>
<dbReference type="SUPFAM" id="SSF52768">
    <property type="entry name" value="Arginase/deacetylase"/>
    <property type="match status" value="1"/>
</dbReference>
<dbReference type="FunCoup" id="A0A066VX10">
    <property type="interactions" value="54"/>
</dbReference>
<comment type="subcellular location">
    <subcellularLocation>
        <location evidence="1">Nucleus</location>
    </subcellularLocation>
</comment>
<dbReference type="PANTHER" id="PTHR10625">
    <property type="entry name" value="HISTONE DEACETYLASE HDAC1-RELATED"/>
    <property type="match status" value="1"/>
</dbReference>
<dbReference type="PRINTS" id="PR01270">
    <property type="entry name" value="HDASUPER"/>
</dbReference>
<keyword evidence="6" id="KW-0156">Chromatin regulator</keyword>
<dbReference type="RefSeq" id="XP_013242257.1">
    <property type="nucleotide sequence ID" value="XM_013386803.1"/>
</dbReference>
<dbReference type="HOGENOM" id="CLU_007727_4_3_1"/>
<name>A0A066VX10_TILAU</name>
<evidence type="ECO:0000256" key="8">
    <source>
        <dbReference type="ARBA" id="ARBA00023163"/>
    </source>
</evidence>
<reference evidence="12 13" key="1">
    <citation type="submission" date="2014-05" db="EMBL/GenBank/DDBJ databases">
        <title>Draft genome sequence of a rare smut relative, Tilletiaria anomala UBC 951.</title>
        <authorList>
            <consortium name="DOE Joint Genome Institute"/>
            <person name="Toome M."/>
            <person name="Kuo A."/>
            <person name="Henrissat B."/>
            <person name="Lipzen A."/>
            <person name="Tritt A."/>
            <person name="Yoshinaga Y."/>
            <person name="Zane M."/>
            <person name="Barry K."/>
            <person name="Grigoriev I.V."/>
            <person name="Spatafora J.W."/>
            <person name="Aimea M.C."/>
        </authorList>
    </citation>
    <scope>NUCLEOTIDE SEQUENCE [LARGE SCALE GENOMIC DNA]</scope>
    <source>
        <strain evidence="12 13">UBC 951</strain>
    </source>
</reference>
<keyword evidence="4" id="KW-0678">Repressor</keyword>
<dbReference type="OrthoDB" id="424012at2759"/>
<dbReference type="GeneID" id="25262541"/>
<keyword evidence="9" id="KW-0539">Nucleus</keyword>
<sequence length="595" mass="65886">MVRIRTRQVEKWEVLLVHDEGIWNGVERTAFISRETLAMQCPTLERESSLYLNEHSALCARLSAGSLIEMCDAVAERRIRNGFAVIRPPGHHAEPKQSMGFCLYNNVAVASRWLQNKYKDGPNKVQKILILDWDVHHGNGTQLAFDEDPSVLYMSLHRHDGGDFYPGGPFGSMHSVGRGAGAGYSVNVPWPSKGMGDGDYLHAFQRIIMPIAYEYAPDMVIISAGFDAAAGDPLGECFVSPAGYAHMTQMLNALADGRLIVALEGGYEVNAIAHSAVAVAKVLLGGVPSELPAGTACGPIAANTCRQVAQVQSKYWRSIPREHEAADASMDEDLPKVELRELVRHWRTHHLWNSYGYSDVPLPEVGIPRPSLVRLPASQTQVMCNKDLFEKSWEAVILFAHDMGNLRVGQQDIQTEKTVGATSYLIDSTFALYDRAREKNYAVVDVNFFGSFPIGLTEQKGLQPQATANAATTLSALATQTNEELLYTWDNLIDVCDTENIILVGYGQACHAITNLVEHRSVRGRTKAVVQIMGMSTLPLAPRDDVDTKRWYYRNSKVICPQHHPFFAWGGQKRACKRLGRVERSSELALMASFS</sequence>
<dbReference type="Gene3D" id="3.40.800.20">
    <property type="entry name" value="Histone deacetylase domain"/>
    <property type="match status" value="1"/>
</dbReference>
<dbReference type="AlphaFoldDB" id="A0A066VX10"/>
<dbReference type="OMA" id="CFVSPAC"/>
<dbReference type="GO" id="GO:0000118">
    <property type="term" value="C:histone deacetylase complex"/>
    <property type="evidence" value="ECO:0007669"/>
    <property type="project" value="TreeGrafter"/>
</dbReference>
<comment type="caution">
    <text evidence="12">The sequence shown here is derived from an EMBL/GenBank/DDBJ whole genome shotgun (WGS) entry which is preliminary data.</text>
</comment>
<dbReference type="InterPro" id="IPR023696">
    <property type="entry name" value="Ureohydrolase_dom_sf"/>
</dbReference>
<dbReference type="PANTHER" id="PTHR10625:SF5">
    <property type="entry name" value="HISTONE DEACETYLASE"/>
    <property type="match status" value="1"/>
</dbReference>
<dbReference type="InParanoid" id="A0A066VX10"/>
<evidence type="ECO:0000256" key="4">
    <source>
        <dbReference type="ARBA" id="ARBA00022491"/>
    </source>
</evidence>
<evidence type="ECO:0000313" key="12">
    <source>
        <dbReference type="EMBL" id="KDN43090.1"/>
    </source>
</evidence>
<dbReference type="InterPro" id="IPR037138">
    <property type="entry name" value="His_deacetylse_dom_sf"/>
</dbReference>
<evidence type="ECO:0000259" key="11">
    <source>
        <dbReference type="Pfam" id="PF09757"/>
    </source>
</evidence>
<dbReference type="InterPro" id="IPR023801">
    <property type="entry name" value="His_deacetylse_dom"/>
</dbReference>
<keyword evidence="13" id="KW-1185">Reference proteome</keyword>
<feature type="domain" description="Arb2-like" evidence="11">
    <location>
        <begin position="339"/>
        <end position="588"/>
    </location>
</feature>
<evidence type="ECO:0000256" key="3">
    <source>
        <dbReference type="ARBA" id="ARBA00012111"/>
    </source>
</evidence>